<keyword evidence="5 8" id="KW-0833">Ubl conjugation pathway</keyword>
<feature type="binding site" evidence="11">
    <location>
        <position position="431"/>
    </location>
    <ligand>
        <name>Zn(2+)</name>
        <dbReference type="ChEBI" id="CHEBI:29105"/>
    </ligand>
</feature>
<feature type="active site" description="Glycyl thioester intermediate" evidence="9">
    <location>
        <position position="172"/>
    </location>
</feature>
<organism evidence="16 17">
    <name type="scientific">Rhodosorus marinus</name>
    <dbReference type="NCBI Taxonomy" id="101924"/>
    <lineage>
        <taxon>Eukaryota</taxon>
        <taxon>Rhodophyta</taxon>
        <taxon>Stylonematophyceae</taxon>
        <taxon>Stylonematales</taxon>
        <taxon>Stylonemataceae</taxon>
        <taxon>Rhodosorus</taxon>
    </lineage>
</organism>
<gene>
    <name evidence="16" type="ORF">NDN08_008151</name>
</gene>
<dbReference type="Pfam" id="PF00899">
    <property type="entry name" value="ThiF"/>
    <property type="match status" value="1"/>
</dbReference>
<comment type="subunit">
    <text evidence="8">Heterodimer.</text>
</comment>
<dbReference type="GO" id="GO:0046872">
    <property type="term" value="F:metal ion binding"/>
    <property type="evidence" value="ECO:0007669"/>
    <property type="project" value="UniProtKB-KW"/>
</dbReference>
<comment type="pathway">
    <text evidence="1 8">Protein modification; protein sumoylation.</text>
</comment>
<evidence type="ECO:0000256" key="5">
    <source>
        <dbReference type="ARBA" id="ARBA00022786"/>
    </source>
</evidence>
<dbReference type="InterPro" id="IPR000594">
    <property type="entry name" value="ThiF_NAD_FAD-bd"/>
</dbReference>
<dbReference type="Gene3D" id="3.10.290.20">
    <property type="entry name" value="Ubiquitin-like 2 activating enzyme e1b. Chain: B, domain 3"/>
    <property type="match status" value="1"/>
</dbReference>
<proteinExistence type="inferred from homology"/>
<evidence type="ECO:0000256" key="7">
    <source>
        <dbReference type="ARBA" id="ARBA00022840"/>
    </source>
</evidence>
<dbReference type="Pfam" id="PF14732">
    <property type="entry name" value="UAE_UbL"/>
    <property type="match status" value="1"/>
</dbReference>
<dbReference type="GO" id="GO:0005737">
    <property type="term" value="C:cytoplasm"/>
    <property type="evidence" value="ECO:0007669"/>
    <property type="project" value="TreeGrafter"/>
</dbReference>
<evidence type="ECO:0000256" key="4">
    <source>
        <dbReference type="ARBA" id="ARBA00022741"/>
    </source>
</evidence>
<dbReference type="InterPro" id="IPR019572">
    <property type="entry name" value="UBA_E1_SCCH"/>
</dbReference>
<dbReference type="InterPro" id="IPR023318">
    <property type="entry name" value="Ub_act_enz_dom_a_sf"/>
</dbReference>
<feature type="binding site" evidence="10">
    <location>
        <begin position="22"/>
        <end position="27"/>
    </location>
    <ligand>
        <name>ATP</name>
        <dbReference type="ChEBI" id="CHEBI:30616"/>
    </ligand>
</feature>
<feature type="domain" description="Ubiquitin-activating enzyme SCCH" evidence="14">
    <location>
        <begin position="272"/>
        <end position="359"/>
    </location>
</feature>
<evidence type="ECO:0000259" key="14">
    <source>
        <dbReference type="Pfam" id="PF10585"/>
    </source>
</evidence>
<dbReference type="InterPro" id="IPR030661">
    <property type="entry name" value="Uba2"/>
</dbReference>
<keyword evidence="7 8" id="KW-0067">ATP-binding</keyword>
<evidence type="ECO:0000256" key="3">
    <source>
        <dbReference type="ARBA" id="ARBA00022723"/>
    </source>
</evidence>
<keyword evidence="17" id="KW-1185">Reference proteome</keyword>
<name>A0AAV8UZX5_9RHOD</name>
<feature type="binding site" evidence="11">
    <location>
        <position position="160"/>
    </location>
    <ligand>
        <name>Zn(2+)</name>
        <dbReference type="ChEBI" id="CHEBI:29105"/>
    </ligand>
</feature>
<dbReference type="GO" id="GO:0005524">
    <property type="term" value="F:ATP binding"/>
    <property type="evidence" value="ECO:0007669"/>
    <property type="project" value="UniProtKB-UniRule"/>
</dbReference>
<keyword evidence="3 8" id="KW-0479">Metal-binding</keyword>
<dbReference type="Pfam" id="PF10585">
    <property type="entry name" value="UBA_E1_SCCH"/>
    <property type="match status" value="1"/>
</dbReference>
<dbReference type="PIRSF" id="PIRSF039133">
    <property type="entry name" value="SUMO_E1B"/>
    <property type="match status" value="1"/>
</dbReference>
<dbReference type="Proteomes" id="UP001157974">
    <property type="component" value="Unassembled WGS sequence"/>
</dbReference>
<comment type="caution">
    <text evidence="16">The sequence shown here is derived from an EMBL/GenBank/DDBJ whole genome shotgun (WGS) entry which is preliminary data.</text>
</comment>
<evidence type="ECO:0000259" key="15">
    <source>
        <dbReference type="Pfam" id="PF14732"/>
    </source>
</evidence>
<feature type="binding site" evidence="10">
    <location>
        <begin position="116"/>
        <end position="121"/>
    </location>
    <ligand>
        <name>ATP</name>
        <dbReference type="ChEBI" id="CHEBI:30616"/>
    </ligand>
</feature>
<dbReference type="PANTHER" id="PTHR10953:SF5">
    <property type="entry name" value="SUMO-ACTIVATING ENZYME SUBUNIT 2"/>
    <property type="match status" value="1"/>
</dbReference>
<feature type="domain" description="Ubiquitin/SUMO-activating enzyme ubiquitin-like" evidence="15">
    <location>
        <begin position="448"/>
        <end position="533"/>
    </location>
</feature>
<feature type="binding site" evidence="10">
    <location>
        <position position="70"/>
    </location>
    <ligand>
        <name>ATP</name>
        <dbReference type="ChEBI" id="CHEBI:30616"/>
    </ligand>
</feature>
<dbReference type="FunFam" id="3.50.50.80:FF:000002">
    <property type="entry name" value="SUMO-activating enzyme subunit 2"/>
    <property type="match status" value="1"/>
</dbReference>
<dbReference type="InterPro" id="IPR042449">
    <property type="entry name" value="Ub-E1_IAD_1"/>
</dbReference>
<dbReference type="PANTHER" id="PTHR10953">
    <property type="entry name" value="UBIQUITIN-ACTIVATING ENZYME E1"/>
    <property type="match status" value="1"/>
</dbReference>
<dbReference type="GO" id="GO:0019948">
    <property type="term" value="F:SUMO activating enzyme activity"/>
    <property type="evidence" value="ECO:0007669"/>
    <property type="project" value="UniProtKB-UniRule"/>
</dbReference>
<keyword evidence="4 8" id="KW-0547">Nucleotide-binding</keyword>
<feature type="binding site" evidence="11">
    <location>
        <position position="434"/>
    </location>
    <ligand>
        <name>Zn(2+)</name>
        <dbReference type="ChEBI" id="CHEBI:29105"/>
    </ligand>
</feature>
<feature type="binding site" evidence="11">
    <location>
        <position position="157"/>
    </location>
    <ligand>
        <name>Zn(2+)</name>
        <dbReference type="ChEBI" id="CHEBI:29105"/>
    </ligand>
</feature>
<keyword evidence="6 8" id="KW-0862">Zinc</keyword>
<evidence type="ECO:0000256" key="10">
    <source>
        <dbReference type="PIRSR" id="PIRSR039133-2"/>
    </source>
</evidence>
<feature type="binding site" evidence="10">
    <location>
        <begin position="54"/>
        <end position="57"/>
    </location>
    <ligand>
        <name>ATP</name>
        <dbReference type="ChEBI" id="CHEBI:30616"/>
    </ligand>
</feature>
<dbReference type="InterPro" id="IPR035985">
    <property type="entry name" value="Ubiquitin-activating_enz"/>
</dbReference>
<evidence type="ECO:0000259" key="13">
    <source>
        <dbReference type="Pfam" id="PF00899"/>
    </source>
</evidence>
<feature type="binding site" evidence="10">
    <location>
        <position position="46"/>
    </location>
    <ligand>
        <name>ATP</name>
        <dbReference type="ChEBI" id="CHEBI:30616"/>
    </ligand>
</feature>
<dbReference type="Gene3D" id="1.10.10.520">
    <property type="entry name" value="Ubiquitin activating enzymes (Uba3). Chain: B, domain 2"/>
    <property type="match status" value="1"/>
</dbReference>
<dbReference type="InterPro" id="IPR028077">
    <property type="entry name" value="UAE_UbL_dom"/>
</dbReference>
<evidence type="ECO:0000256" key="11">
    <source>
        <dbReference type="PIRSR" id="PIRSR039133-3"/>
    </source>
</evidence>
<protein>
    <recommendedName>
        <fullName evidence="8">SUMO-activating enzyme subunit</fullName>
    </recommendedName>
</protein>
<dbReference type="GO" id="GO:0016925">
    <property type="term" value="P:protein sumoylation"/>
    <property type="evidence" value="ECO:0007669"/>
    <property type="project" value="UniProtKB-UniRule"/>
</dbReference>
<dbReference type="EMBL" id="JAMWBK010000002">
    <property type="protein sequence ID" value="KAJ8908054.1"/>
    <property type="molecule type" value="Genomic_DNA"/>
</dbReference>
<evidence type="ECO:0000313" key="16">
    <source>
        <dbReference type="EMBL" id="KAJ8908054.1"/>
    </source>
</evidence>
<reference evidence="16 17" key="1">
    <citation type="journal article" date="2023" name="Nat. Commun.">
        <title>Origin of minicircular mitochondrial genomes in red algae.</title>
        <authorList>
            <person name="Lee Y."/>
            <person name="Cho C.H."/>
            <person name="Lee Y.M."/>
            <person name="Park S.I."/>
            <person name="Yang J.H."/>
            <person name="West J.A."/>
            <person name="Bhattacharya D."/>
            <person name="Yoon H.S."/>
        </authorList>
    </citation>
    <scope>NUCLEOTIDE SEQUENCE [LARGE SCALE GENOMIC DNA]</scope>
    <source>
        <strain evidence="16 17">CCMP1338</strain>
        <tissue evidence="16">Whole cell</tissue>
    </source>
</reference>
<evidence type="ECO:0000256" key="1">
    <source>
        <dbReference type="ARBA" id="ARBA00004718"/>
    </source>
</evidence>
<dbReference type="SUPFAM" id="SSF69572">
    <property type="entry name" value="Activating enzymes of the ubiquitin-like proteins"/>
    <property type="match status" value="1"/>
</dbReference>
<dbReference type="Gene3D" id="3.50.50.80">
    <property type="entry name" value="Ubiquitin-activating enzyme E1, inactive adenylation domain, subdomain 1"/>
    <property type="match status" value="1"/>
</dbReference>
<comment type="similarity">
    <text evidence="2 8">Belongs to the ubiquitin-activating E1 family.</text>
</comment>
<dbReference type="GO" id="GO:0031510">
    <property type="term" value="C:SUMO activating enzyme complex"/>
    <property type="evidence" value="ECO:0007669"/>
    <property type="project" value="UniProtKB-UniRule"/>
</dbReference>
<evidence type="ECO:0000256" key="2">
    <source>
        <dbReference type="ARBA" id="ARBA00005673"/>
    </source>
</evidence>
<evidence type="ECO:0000313" key="17">
    <source>
        <dbReference type="Proteomes" id="UP001157974"/>
    </source>
</evidence>
<sequence>MDTVISNGGLNGLGLKKVLVVGAGGVGCELLKNLGMSGFERVTLIDLDTIDVSNLNRQFLFRKEHVGQAKAKIAAAAIEKMLHGKCKVDPIVGNIKEERFSAKFFGEFDVVLNALDNLDARRHVNRMCLNAKVPMVESGSTGYLGQVTVVHPGKTECYDCNPAPVPKTYAVCTIRSTPEKPVHCVVWAKQLFELLFGPEDESNLLADLAKNDEDAAENGATPMAEGRSLQWDRKQSSEDFAERVLKRVFWNDVLRQREVAEETWKTRAPPEPLDVLKIAKQNADADAPTNLLDQLVWTKEQNAKCIFGVLKRFVERRNDEIGNIQFDKDDDDVLAFVTSAANLRASVYGVELSSAFAVKGIAGNIIHAIATTNAIVAALIVLETIKIVTIDQGTDPKDASLTTYVKRFPNSTRRGKFLVQTERLQAPNRACFVCSKGRLELEIDLSRKLQFLIDKVVRGNLGMINPSIYATTAGNVNIIYESGEGLEPDEVEMYESNAKKSLSDLNVGSGSTLEIGDISQSLNLSVLVTHNPALGSEADPVEFSVTGSIPESASAEAPSSAVEEEALQRSNGNKKRRRKDDGVVFVPTSKKEKLQMLSDMIEIE</sequence>
<dbReference type="AlphaFoldDB" id="A0AAV8UZX5"/>
<feature type="compositionally biased region" description="Low complexity" evidence="12">
    <location>
        <begin position="549"/>
        <end position="561"/>
    </location>
</feature>
<accession>A0AAV8UZX5</accession>
<feature type="region of interest" description="Disordered" evidence="12">
    <location>
        <begin position="549"/>
        <end position="585"/>
    </location>
</feature>
<evidence type="ECO:0000256" key="6">
    <source>
        <dbReference type="ARBA" id="ARBA00022833"/>
    </source>
</evidence>
<feature type="domain" description="THIF-type NAD/FAD binding fold" evidence="13">
    <location>
        <begin position="6"/>
        <end position="397"/>
    </location>
</feature>
<evidence type="ECO:0000256" key="9">
    <source>
        <dbReference type="PIRSR" id="PIRSR039133-1"/>
    </source>
</evidence>
<evidence type="ECO:0000256" key="12">
    <source>
        <dbReference type="SAM" id="MobiDB-lite"/>
    </source>
</evidence>
<dbReference type="InterPro" id="IPR045886">
    <property type="entry name" value="ThiF/MoeB/HesA"/>
</dbReference>
<evidence type="ECO:0000256" key="8">
    <source>
        <dbReference type="PIRNR" id="PIRNR039133"/>
    </source>
</evidence>